<keyword evidence="3" id="KW-1003">Cell membrane</keyword>
<feature type="domain" description="EamA" evidence="9">
    <location>
        <begin position="8"/>
        <end position="137"/>
    </location>
</feature>
<evidence type="ECO:0000259" key="9">
    <source>
        <dbReference type="Pfam" id="PF00892"/>
    </source>
</evidence>
<evidence type="ECO:0000256" key="8">
    <source>
        <dbReference type="SAM" id="SignalP"/>
    </source>
</evidence>
<feature type="transmembrane region" description="Helical" evidence="7">
    <location>
        <begin position="215"/>
        <end position="234"/>
    </location>
</feature>
<accession>A0AA46YL10</accession>
<evidence type="ECO:0000256" key="2">
    <source>
        <dbReference type="ARBA" id="ARBA00007362"/>
    </source>
</evidence>
<evidence type="ECO:0000256" key="6">
    <source>
        <dbReference type="ARBA" id="ARBA00023136"/>
    </source>
</evidence>
<dbReference type="KEGG" id="sgrg:L0C25_04765"/>
<dbReference type="EMBL" id="CP094970">
    <property type="protein sequence ID" value="UYM06390.1"/>
    <property type="molecule type" value="Genomic_DNA"/>
</dbReference>
<dbReference type="InterPro" id="IPR051258">
    <property type="entry name" value="Diverse_Substrate_Transporter"/>
</dbReference>
<comment type="similarity">
    <text evidence="2">Belongs to the EamA transporter family.</text>
</comment>
<keyword evidence="6 7" id="KW-0472">Membrane</keyword>
<feature type="transmembrane region" description="Helical" evidence="7">
    <location>
        <begin position="67"/>
        <end position="88"/>
    </location>
</feature>
<comment type="subcellular location">
    <subcellularLocation>
        <location evidence="1">Cell membrane</location>
        <topology evidence="1">Multi-pass membrane protein</topology>
    </subcellularLocation>
</comment>
<feature type="transmembrane region" description="Helical" evidence="7">
    <location>
        <begin position="271"/>
        <end position="288"/>
    </location>
</feature>
<evidence type="ECO:0000256" key="3">
    <source>
        <dbReference type="ARBA" id="ARBA00022475"/>
    </source>
</evidence>
<feature type="transmembrane region" description="Helical" evidence="7">
    <location>
        <begin position="94"/>
        <end position="112"/>
    </location>
</feature>
<evidence type="ECO:0000256" key="1">
    <source>
        <dbReference type="ARBA" id="ARBA00004651"/>
    </source>
</evidence>
<dbReference type="InterPro" id="IPR000620">
    <property type="entry name" value="EamA_dom"/>
</dbReference>
<dbReference type="InterPro" id="IPR037185">
    <property type="entry name" value="EmrE-like"/>
</dbReference>
<protein>
    <submittedName>
        <fullName evidence="10">DMT family transporter</fullName>
    </submittedName>
</protein>
<dbReference type="GO" id="GO:0005886">
    <property type="term" value="C:plasma membrane"/>
    <property type="evidence" value="ECO:0007669"/>
    <property type="project" value="UniProtKB-SubCell"/>
</dbReference>
<name>A0AA46YL10_9ACTN</name>
<keyword evidence="11" id="KW-1185">Reference proteome</keyword>
<feature type="domain" description="EamA" evidence="9">
    <location>
        <begin position="152"/>
        <end position="286"/>
    </location>
</feature>
<dbReference type="SUPFAM" id="SSF103481">
    <property type="entry name" value="Multidrug resistance efflux transporter EmrE"/>
    <property type="match status" value="2"/>
</dbReference>
<reference evidence="10" key="1">
    <citation type="submission" date="2022-01" db="EMBL/GenBank/DDBJ databases">
        <title>Nocardioidaceae gen. sp. A5X3R13.</title>
        <authorList>
            <person name="Lopez Marin M.A."/>
            <person name="Uhlik O."/>
        </authorList>
    </citation>
    <scope>NUCLEOTIDE SEQUENCE</scope>
    <source>
        <strain evidence="10">A5X3R13</strain>
    </source>
</reference>
<dbReference type="PROSITE" id="PS51257">
    <property type="entry name" value="PROKAR_LIPOPROTEIN"/>
    <property type="match status" value="1"/>
</dbReference>
<feature type="signal peptide" evidence="8">
    <location>
        <begin position="1"/>
        <end position="28"/>
    </location>
</feature>
<dbReference type="Proteomes" id="UP001164390">
    <property type="component" value="Chromosome"/>
</dbReference>
<keyword evidence="8" id="KW-0732">Signal</keyword>
<proteinExistence type="inferred from homology"/>
<feature type="transmembrane region" description="Helical" evidence="7">
    <location>
        <begin position="246"/>
        <end position="265"/>
    </location>
</feature>
<evidence type="ECO:0000256" key="7">
    <source>
        <dbReference type="SAM" id="Phobius"/>
    </source>
</evidence>
<feature type="transmembrane region" description="Helical" evidence="7">
    <location>
        <begin position="183"/>
        <end position="203"/>
    </location>
</feature>
<evidence type="ECO:0000256" key="5">
    <source>
        <dbReference type="ARBA" id="ARBA00022989"/>
    </source>
</evidence>
<dbReference type="PANTHER" id="PTHR42920">
    <property type="entry name" value="OS03G0707200 PROTEIN-RELATED"/>
    <property type="match status" value="1"/>
</dbReference>
<evidence type="ECO:0000256" key="4">
    <source>
        <dbReference type="ARBA" id="ARBA00022692"/>
    </source>
</evidence>
<dbReference type="Pfam" id="PF00892">
    <property type="entry name" value="EamA"/>
    <property type="match status" value="2"/>
</dbReference>
<evidence type="ECO:0000313" key="10">
    <source>
        <dbReference type="EMBL" id="UYM06390.1"/>
    </source>
</evidence>
<dbReference type="PANTHER" id="PTHR42920:SF5">
    <property type="entry name" value="EAMA DOMAIN-CONTAINING PROTEIN"/>
    <property type="match status" value="1"/>
</dbReference>
<feature type="transmembrane region" description="Helical" evidence="7">
    <location>
        <begin position="124"/>
        <end position="144"/>
    </location>
</feature>
<feature type="chain" id="PRO_5041340430" evidence="8">
    <location>
        <begin position="29"/>
        <end position="308"/>
    </location>
</feature>
<dbReference type="RefSeq" id="WP_271635287.1">
    <property type="nucleotide sequence ID" value="NZ_CP094970.1"/>
</dbReference>
<organism evidence="10 11">
    <name type="scientific">Solicola gregarius</name>
    <dbReference type="NCBI Taxonomy" id="2908642"/>
    <lineage>
        <taxon>Bacteria</taxon>
        <taxon>Bacillati</taxon>
        <taxon>Actinomycetota</taxon>
        <taxon>Actinomycetes</taxon>
        <taxon>Propionibacteriales</taxon>
        <taxon>Nocardioidaceae</taxon>
        <taxon>Solicola</taxon>
    </lineage>
</organism>
<sequence>MPRSSLLSGVLLLLAAAACLSGSAVLIAASGVAPVSAGALRCGLALVVLAPIAVAEQRRRGAIPRRPLVCGLLAGVALGIDFSCWNVSVVEAGAGVATVLVNVQVIVVPALLWGLDRVPAPPRVWLVAPIMLLGVGLAGGVLGAGDHAPAPRGVLLGLAAGAAYACYLYGIRRGGPSARRWPIGVLAAACAAATVTATGIAVVTGDAELPATARAWLMMAALALFGQAAAFALINRGTAQLEPDVSGPLLLLPTVFAVPLAAVVLDEVPTLAQVLGCVVVLAATWYATRRAGPRGAPTDGHVRAPAAG</sequence>
<keyword evidence="5 7" id="KW-1133">Transmembrane helix</keyword>
<gene>
    <name evidence="10" type="ORF">L0C25_04765</name>
</gene>
<dbReference type="AlphaFoldDB" id="A0AA46YL10"/>
<keyword evidence="4 7" id="KW-0812">Transmembrane</keyword>
<feature type="transmembrane region" description="Helical" evidence="7">
    <location>
        <begin position="150"/>
        <end position="171"/>
    </location>
</feature>
<feature type="transmembrane region" description="Helical" evidence="7">
    <location>
        <begin position="38"/>
        <end position="55"/>
    </location>
</feature>
<evidence type="ECO:0000313" key="11">
    <source>
        <dbReference type="Proteomes" id="UP001164390"/>
    </source>
</evidence>